<reference evidence="1 2" key="1">
    <citation type="submission" date="2024-12" db="EMBL/GenBank/DDBJ databases">
        <title>The unique morphological basis and parallel evolutionary history of personate flowers in Penstemon.</title>
        <authorList>
            <person name="Depatie T.H."/>
            <person name="Wessinger C.A."/>
        </authorList>
    </citation>
    <scope>NUCLEOTIDE SEQUENCE [LARGE SCALE GENOMIC DNA]</scope>
    <source>
        <strain evidence="1">WTNN_2</strain>
        <tissue evidence="1">Leaf</tissue>
    </source>
</reference>
<dbReference type="Proteomes" id="UP001634393">
    <property type="component" value="Unassembled WGS sequence"/>
</dbReference>
<proteinExistence type="predicted"/>
<sequence>MFLSLIDQNTQQIYYIGTCSSKLSTMAKKSMFKFRCVSNRWNNIIAKPYFLKSYSATTRKHLPRGERLLAFTQLTRSKNLESQLLLPSELGNFVNSSNWVLLPPPEITYRTHHGISTELVCEENRNELVPNYTVVRGGIATATWAAVSTLISTGNFSLHLEEPPLVWNGVLIMLPVDGTYYDSSLTRLERDNVLRFGIADAYIYQMMQFWMLPKNKDESYRRSTTIPVNEWVWMHTISSVSLQKESAIKLLENNNEILESNFIFSLEGLIPCNPNVVTKSIEPLLRSYDTKCGIPKWKHFIYLHMLFEQIHNRSKRSHIARKGKP</sequence>
<name>A0ABD3S4I9_9LAMI</name>
<keyword evidence="2" id="KW-1185">Reference proteome</keyword>
<protein>
    <submittedName>
        <fullName evidence="1">Uncharacterized protein</fullName>
    </submittedName>
</protein>
<evidence type="ECO:0000313" key="2">
    <source>
        <dbReference type="Proteomes" id="UP001634393"/>
    </source>
</evidence>
<dbReference type="AlphaFoldDB" id="A0ABD3S4I9"/>
<accession>A0ABD3S4I9</accession>
<dbReference type="EMBL" id="JBJXBP010000007">
    <property type="protein sequence ID" value="KAL3819398.1"/>
    <property type="molecule type" value="Genomic_DNA"/>
</dbReference>
<comment type="caution">
    <text evidence="1">The sequence shown here is derived from an EMBL/GenBank/DDBJ whole genome shotgun (WGS) entry which is preliminary data.</text>
</comment>
<evidence type="ECO:0000313" key="1">
    <source>
        <dbReference type="EMBL" id="KAL3819398.1"/>
    </source>
</evidence>
<gene>
    <name evidence="1" type="ORF">ACJIZ3_005303</name>
</gene>
<organism evidence="1 2">
    <name type="scientific">Penstemon smallii</name>
    <dbReference type="NCBI Taxonomy" id="265156"/>
    <lineage>
        <taxon>Eukaryota</taxon>
        <taxon>Viridiplantae</taxon>
        <taxon>Streptophyta</taxon>
        <taxon>Embryophyta</taxon>
        <taxon>Tracheophyta</taxon>
        <taxon>Spermatophyta</taxon>
        <taxon>Magnoliopsida</taxon>
        <taxon>eudicotyledons</taxon>
        <taxon>Gunneridae</taxon>
        <taxon>Pentapetalae</taxon>
        <taxon>asterids</taxon>
        <taxon>lamiids</taxon>
        <taxon>Lamiales</taxon>
        <taxon>Plantaginaceae</taxon>
        <taxon>Cheloneae</taxon>
        <taxon>Penstemon</taxon>
    </lineage>
</organism>